<dbReference type="PANTHER" id="PTHR31917:SF59">
    <property type="entry name" value="ENT DOMAIN-CONTAINING PROTEIN"/>
    <property type="match status" value="1"/>
</dbReference>
<comment type="caution">
    <text evidence="3">The sequence shown here is derived from an EMBL/GenBank/DDBJ whole genome shotgun (WGS) entry which is preliminary data.</text>
</comment>
<dbReference type="CDD" id="cd20405">
    <property type="entry name" value="Tudor_Agenet_AtDUF_rpt1_3"/>
    <property type="match status" value="1"/>
</dbReference>
<accession>A0A8J5LH89</accession>
<feature type="region of interest" description="Disordered" evidence="1">
    <location>
        <begin position="213"/>
        <end position="237"/>
    </location>
</feature>
<proteinExistence type="predicted"/>
<dbReference type="PROSITE" id="PS51138">
    <property type="entry name" value="ENT"/>
    <property type="match status" value="1"/>
</dbReference>
<reference evidence="3 4" key="1">
    <citation type="submission" date="2020-08" db="EMBL/GenBank/DDBJ databases">
        <title>Plant Genome Project.</title>
        <authorList>
            <person name="Zhang R.-G."/>
        </authorList>
    </citation>
    <scope>NUCLEOTIDE SEQUENCE [LARGE SCALE GENOMIC DNA]</scope>
    <source>
        <tissue evidence="3">Rhizome</tissue>
    </source>
</reference>
<dbReference type="InterPro" id="IPR014002">
    <property type="entry name" value="Agenet_dom_plant"/>
</dbReference>
<dbReference type="InterPro" id="IPR008395">
    <property type="entry name" value="Agenet-like_dom"/>
</dbReference>
<dbReference type="InterPro" id="IPR005491">
    <property type="entry name" value="ENT_dom"/>
</dbReference>
<dbReference type="PANTHER" id="PTHR31917">
    <property type="entry name" value="AGENET DOMAIN-CONTAINING PROTEIN-RELATED"/>
    <property type="match status" value="1"/>
</dbReference>
<gene>
    <name evidence="3" type="ORF">ZIOFF_022491</name>
</gene>
<organism evidence="3 4">
    <name type="scientific">Zingiber officinale</name>
    <name type="common">Ginger</name>
    <name type="synonym">Amomum zingiber</name>
    <dbReference type="NCBI Taxonomy" id="94328"/>
    <lineage>
        <taxon>Eukaryota</taxon>
        <taxon>Viridiplantae</taxon>
        <taxon>Streptophyta</taxon>
        <taxon>Embryophyta</taxon>
        <taxon>Tracheophyta</taxon>
        <taxon>Spermatophyta</taxon>
        <taxon>Magnoliopsida</taxon>
        <taxon>Liliopsida</taxon>
        <taxon>Zingiberales</taxon>
        <taxon>Zingiberaceae</taxon>
        <taxon>Zingiber</taxon>
    </lineage>
</organism>
<evidence type="ECO:0000313" key="3">
    <source>
        <dbReference type="EMBL" id="KAG6519002.1"/>
    </source>
</evidence>
<name>A0A8J5LH89_ZINOF</name>
<dbReference type="Proteomes" id="UP000734854">
    <property type="component" value="Unassembled WGS sequence"/>
</dbReference>
<keyword evidence="4" id="KW-1185">Reference proteome</keyword>
<feature type="domain" description="ENT" evidence="2">
    <location>
        <begin position="350"/>
        <end position="407"/>
    </location>
</feature>
<dbReference type="AlphaFoldDB" id="A0A8J5LH89"/>
<dbReference type="SMART" id="SM00743">
    <property type="entry name" value="Agenet"/>
    <property type="match status" value="2"/>
</dbReference>
<sequence>MNKVMKFKPGDEVEILRRNEEPNGSWFPAVISSVLVDKYSVRYKLFISPRGKPIVETIDGKDVRPSPPFVPCKQDWSIGEIAEVLDTHSWKVAKIAKILKNGYVVAKVLGSIQLKMFPLYDVRVRQAWQTNHWVNKIANEKYFDCGLIPSSSKHTTKVKVGAHQEPYIIQKVGTKHSEPYNAHKFARKQFGAMPHTTLNRDLSLRYISTPDREIRATDRKRKPSSEADDPDLLTKETLPRKVDTVTFSKVSDHGNRIPKSSKTRNMNSQIHTDRLFLDEHDMRLFRRPMGVAEEADECSIASCSSNDIAESYSGGMRKHSTNSSGESAAFMSLSSYKGEREQENTSKDKLAASIHMLELHAYRSTLQALYASGPLSWEQESLLTNLRLSLNITNEEHLLHLKQLLSV</sequence>
<dbReference type="SMART" id="SM01191">
    <property type="entry name" value="ENT"/>
    <property type="match status" value="1"/>
</dbReference>
<protein>
    <recommendedName>
        <fullName evidence="2">ENT domain-containing protein</fullName>
    </recommendedName>
</protein>
<dbReference type="OrthoDB" id="663550at2759"/>
<evidence type="ECO:0000313" key="4">
    <source>
        <dbReference type="Proteomes" id="UP000734854"/>
    </source>
</evidence>
<evidence type="ECO:0000256" key="1">
    <source>
        <dbReference type="SAM" id="MobiDB-lite"/>
    </source>
</evidence>
<dbReference type="Pfam" id="PF05641">
    <property type="entry name" value="Agenet"/>
    <property type="match status" value="1"/>
</dbReference>
<dbReference type="EMBL" id="JACMSC010000006">
    <property type="protein sequence ID" value="KAG6519002.1"/>
    <property type="molecule type" value="Genomic_DNA"/>
</dbReference>
<evidence type="ECO:0000259" key="2">
    <source>
        <dbReference type="PROSITE" id="PS51138"/>
    </source>
</evidence>
<dbReference type="Pfam" id="PF03735">
    <property type="entry name" value="ENT"/>
    <property type="match status" value="1"/>
</dbReference>